<keyword evidence="1" id="KW-0812">Transmembrane</keyword>
<keyword evidence="1" id="KW-0472">Membrane</keyword>
<keyword evidence="1" id="KW-1133">Transmembrane helix</keyword>
<dbReference type="EMBL" id="GGFM01012551">
    <property type="protein sequence ID" value="MBW33302.1"/>
    <property type="molecule type" value="Transcribed_RNA"/>
</dbReference>
<accession>A0A2M3ZXV5</accession>
<evidence type="ECO:0000256" key="1">
    <source>
        <dbReference type="SAM" id="Phobius"/>
    </source>
</evidence>
<dbReference type="AlphaFoldDB" id="A0A2M3ZXV5"/>
<evidence type="ECO:0000313" key="2">
    <source>
        <dbReference type="EMBL" id="MBW33302.1"/>
    </source>
</evidence>
<reference evidence="2" key="1">
    <citation type="submission" date="2018-01" db="EMBL/GenBank/DDBJ databases">
        <title>An insight into the sialome of Amazonian anophelines.</title>
        <authorList>
            <person name="Ribeiro J.M."/>
            <person name="Scarpassa V."/>
            <person name="Calvo E."/>
        </authorList>
    </citation>
    <scope>NUCLEOTIDE SEQUENCE</scope>
    <source>
        <tissue evidence="2">Salivary glands</tissue>
    </source>
</reference>
<proteinExistence type="predicted"/>
<name>A0A2M3ZXV5_9DIPT</name>
<organism evidence="2">
    <name type="scientific">Anopheles braziliensis</name>
    <dbReference type="NCBI Taxonomy" id="58242"/>
    <lineage>
        <taxon>Eukaryota</taxon>
        <taxon>Metazoa</taxon>
        <taxon>Ecdysozoa</taxon>
        <taxon>Arthropoda</taxon>
        <taxon>Hexapoda</taxon>
        <taxon>Insecta</taxon>
        <taxon>Pterygota</taxon>
        <taxon>Neoptera</taxon>
        <taxon>Endopterygota</taxon>
        <taxon>Diptera</taxon>
        <taxon>Nematocera</taxon>
        <taxon>Culicoidea</taxon>
        <taxon>Culicidae</taxon>
        <taxon>Anophelinae</taxon>
        <taxon>Anopheles</taxon>
    </lineage>
</organism>
<feature type="transmembrane region" description="Helical" evidence="1">
    <location>
        <begin position="34"/>
        <end position="60"/>
    </location>
</feature>
<protein>
    <submittedName>
        <fullName evidence="2">Putative secreted peptide</fullName>
    </submittedName>
</protein>
<sequence length="132" mass="14805">MLSCQLRTLVTFICTFFAASIIDGARGMADGSTTAVTISAAAFTVCTGCTVIVSIVLIVAGSSTGALTAYQFHLFFHHFYRRPRWWRRWNRSFTRFPFFCHVAVLPCDRCGVISNVSKPSHVLGWLLHNINW</sequence>